<feature type="compositionally biased region" description="Low complexity" evidence="3">
    <location>
        <begin position="29"/>
        <end position="40"/>
    </location>
</feature>
<evidence type="ECO:0000313" key="5">
    <source>
        <dbReference type="Proteomes" id="UP001152795"/>
    </source>
</evidence>
<protein>
    <submittedName>
        <fullName evidence="4">G2 M phase-specific E3 ubiquitin- ligase-like</fullName>
    </submittedName>
</protein>
<keyword evidence="4" id="KW-0436">Ligase</keyword>
<evidence type="ECO:0000256" key="2">
    <source>
        <dbReference type="PROSITE-ProRule" id="PRU00104"/>
    </source>
</evidence>
<dbReference type="Gene3D" id="3.90.1750.10">
    <property type="entry name" value="Hect, E3 ligase catalytic domains"/>
    <property type="match status" value="1"/>
</dbReference>
<evidence type="ECO:0000256" key="3">
    <source>
        <dbReference type="SAM" id="MobiDB-lite"/>
    </source>
</evidence>
<comment type="caution">
    <text evidence="4">The sequence shown here is derived from an EMBL/GenBank/DDBJ whole genome shotgun (WGS) entry which is preliminary data.</text>
</comment>
<dbReference type="Gene3D" id="3.30.2410.10">
    <property type="entry name" value="Hect, E3 ligase catalytic domain"/>
    <property type="match status" value="1"/>
</dbReference>
<gene>
    <name evidence="4" type="ORF">PACLA_8A035344</name>
</gene>
<dbReference type="Proteomes" id="UP001152795">
    <property type="component" value="Unassembled WGS sequence"/>
</dbReference>
<comment type="caution">
    <text evidence="2">Lacks conserved residue(s) required for the propagation of feature annotation.</text>
</comment>
<dbReference type="EMBL" id="CACRXK020000986">
    <property type="protein sequence ID" value="CAB3986240.1"/>
    <property type="molecule type" value="Genomic_DNA"/>
</dbReference>
<keyword evidence="5" id="KW-1185">Reference proteome</keyword>
<sequence>MAKEPALAEAARLLSQAASSLINQSSQPSTSRTNASTSRSVPLNGNIPQRRASTNHHAKALKRRKSVKEISIKFFCLASTTQRDVPNNDEKQQLLVAGLGEKKVTLQADSTSSDVVAALKETYPKLTDGGGYEFMYAKASSRQLSVIDEGENGYTIEFLKQFVGQGRVYIRPIHCDLDLKAMVKAKDQGEIIEEICNHCMNIFPLNKLREHLYLCPENNTATTATTSRNTRDQNISVIEVDDARDADEEEILPEATFLNNPSETDNPETRVGGETGDPESTKMQDTEESDDLLYASLLFHEINAEYLSDEDTELIEEKVDENSPNDDEVVLDISDILQQLASANIDNEKISKFNICRSNICDGIFRGMTRKSFSPNKKLSVKFTDDVGLSEGAVDMGGPMREFFTLSLEAILSSKLFCGQEHSRLLSYDAKALKHDECVMAGHAKVHVPIDAVYDLELQSSLKNLMSVESVNEANRTRAAYESFKSGITCLGLLDAVIKNSDLVQRVFCFYPQVLSSDSFEQLFVVNRSEQLSNRWEVENRLLAFWRDFLLDVEEKECELSFSDILFFASGLRVVPCRSILLQLEFLHEPEQNGLLSKFPKANTCSCILRLPVVHTQYVDFKSDFQFAVRNAKGFGIP</sequence>
<accession>A0A6S7GNK0</accession>
<dbReference type="InterPro" id="IPR000569">
    <property type="entry name" value="HECT_dom"/>
</dbReference>
<dbReference type="PROSITE" id="PS50237">
    <property type="entry name" value="HECT"/>
    <property type="match status" value="1"/>
</dbReference>
<evidence type="ECO:0000256" key="1">
    <source>
        <dbReference type="ARBA" id="ARBA00022786"/>
    </source>
</evidence>
<dbReference type="AlphaFoldDB" id="A0A6S7GNK0"/>
<feature type="region of interest" description="Disordered" evidence="3">
    <location>
        <begin position="258"/>
        <end position="285"/>
    </location>
</feature>
<name>A0A6S7GNK0_PARCT</name>
<dbReference type="GO" id="GO:0016874">
    <property type="term" value="F:ligase activity"/>
    <property type="evidence" value="ECO:0007669"/>
    <property type="project" value="UniProtKB-KW"/>
</dbReference>
<reference evidence="4" key="1">
    <citation type="submission" date="2020-04" db="EMBL/GenBank/DDBJ databases">
        <authorList>
            <person name="Alioto T."/>
            <person name="Alioto T."/>
            <person name="Gomez Garrido J."/>
        </authorList>
    </citation>
    <scope>NUCLEOTIDE SEQUENCE</scope>
    <source>
        <strain evidence="4">A484AB</strain>
    </source>
</reference>
<dbReference type="InterPro" id="IPR035983">
    <property type="entry name" value="Hect_E3_ubiquitin_ligase"/>
</dbReference>
<keyword evidence="1 2" id="KW-0833">Ubl conjugation pathway</keyword>
<dbReference type="GO" id="GO:0004842">
    <property type="term" value="F:ubiquitin-protein transferase activity"/>
    <property type="evidence" value="ECO:0007669"/>
    <property type="project" value="InterPro"/>
</dbReference>
<organism evidence="4 5">
    <name type="scientific">Paramuricea clavata</name>
    <name type="common">Red gorgonian</name>
    <name type="synonym">Violescent sea-whip</name>
    <dbReference type="NCBI Taxonomy" id="317549"/>
    <lineage>
        <taxon>Eukaryota</taxon>
        <taxon>Metazoa</taxon>
        <taxon>Cnidaria</taxon>
        <taxon>Anthozoa</taxon>
        <taxon>Octocorallia</taxon>
        <taxon>Malacalcyonacea</taxon>
        <taxon>Plexauridae</taxon>
        <taxon>Paramuricea</taxon>
    </lineage>
</organism>
<evidence type="ECO:0000313" key="4">
    <source>
        <dbReference type="EMBL" id="CAB3986240.1"/>
    </source>
</evidence>
<dbReference type="OrthoDB" id="8866226at2759"/>
<proteinExistence type="predicted"/>
<dbReference type="SUPFAM" id="SSF56204">
    <property type="entry name" value="Hect, E3 ligase catalytic domain"/>
    <property type="match status" value="1"/>
</dbReference>
<feature type="region of interest" description="Disordered" evidence="3">
    <location>
        <begin position="19"/>
        <end position="58"/>
    </location>
</feature>